<sequence length="67" mass="7210">MAVEEKPGVKSSSSIVPCFLFVETKNAPQTNTHTASSPVESMLYFVCESSHTDDSEGNGSPRAFTKL</sequence>
<dbReference type="AlphaFoldDB" id="A0AAD3MW50"/>
<comment type="caution">
    <text evidence="1">The sequence shown here is derived from an EMBL/GenBank/DDBJ whole genome shotgun (WGS) entry which is preliminary data.</text>
</comment>
<name>A0AAD3MW50_LATJO</name>
<reference evidence="1" key="1">
    <citation type="submission" date="2022-08" db="EMBL/GenBank/DDBJ databases">
        <title>Genome sequencing of akame (Lates japonicus).</title>
        <authorList>
            <person name="Hashiguchi Y."/>
            <person name="Takahashi H."/>
        </authorList>
    </citation>
    <scope>NUCLEOTIDE SEQUENCE</scope>
    <source>
        <strain evidence="1">Kochi</strain>
    </source>
</reference>
<dbReference type="EMBL" id="BRZM01000041">
    <property type="protein sequence ID" value="GLD60349.1"/>
    <property type="molecule type" value="Genomic_DNA"/>
</dbReference>
<dbReference type="Proteomes" id="UP001279410">
    <property type="component" value="Unassembled WGS sequence"/>
</dbReference>
<evidence type="ECO:0000313" key="2">
    <source>
        <dbReference type="Proteomes" id="UP001279410"/>
    </source>
</evidence>
<organism evidence="1 2">
    <name type="scientific">Lates japonicus</name>
    <name type="common">Japanese lates</name>
    <dbReference type="NCBI Taxonomy" id="270547"/>
    <lineage>
        <taxon>Eukaryota</taxon>
        <taxon>Metazoa</taxon>
        <taxon>Chordata</taxon>
        <taxon>Craniata</taxon>
        <taxon>Vertebrata</taxon>
        <taxon>Euteleostomi</taxon>
        <taxon>Actinopterygii</taxon>
        <taxon>Neopterygii</taxon>
        <taxon>Teleostei</taxon>
        <taxon>Neoteleostei</taxon>
        <taxon>Acanthomorphata</taxon>
        <taxon>Carangaria</taxon>
        <taxon>Carangaria incertae sedis</taxon>
        <taxon>Centropomidae</taxon>
        <taxon>Lates</taxon>
    </lineage>
</organism>
<keyword evidence="2" id="KW-1185">Reference proteome</keyword>
<evidence type="ECO:0000313" key="1">
    <source>
        <dbReference type="EMBL" id="GLD60349.1"/>
    </source>
</evidence>
<accession>A0AAD3MW50</accession>
<proteinExistence type="predicted"/>
<protein>
    <submittedName>
        <fullName evidence="1">Lipid phosphate phosphatase-related protein type 5-like protein</fullName>
    </submittedName>
</protein>
<gene>
    <name evidence="1" type="ORF">AKAME5_001225600</name>
</gene>